<dbReference type="RefSeq" id="WP_367625541.1">
    <property type="nucleotide sequence ID" value="NZ_JBFNQD010000009.1"/>
</dbReference>
<evidence type="ECO:0000256" key="2">
    <source>
        <dbReference type="SAM" id="Phobius"/>
    </source>
</evidence>
<evidence type="ECO:0000256" key="1">
    <source>
        <dbReference type="SAM" id="MobiDB-lite"/>
    </source>
</evidence>
<keyword evidence="2" id="KW-1133">Transmembrane helix</keyword>
<feature type="transmembrane region" description="Helical" evidence="2">
    <location>
        <begin position="255"/>
        <end position="274"/>
    </location>
</feature>
<protein>
    <submittedName>
        <fullName evidence="3">DUF937 domain-containing protein</fullName>
    </submittedName>
</protein>
<name>A0ABV3PS69_9HYPH</name>
<reference evidence="3 4" key="1">
    <citation type="submission" date="2024-07" db="EMBL/GenBank/DDBJ databases">
        <title>Description of Labrys sedimenti sp. nov., isolated from a diclofenac-degrading enrichment culture.</title>
        <authorList>
            <person name="Tancsics A."/>
            <person name="Csepanyi A."/>
        </authorList>
    </citation>
    <scope>NUCLEOTIDE SEQUENCE [LARGE SCALE GENOMIC DNA]</scope>
    <source>
        <strain evidence="3 4">LMG 23578</strain>
    </source>
</reference>
<organism evidence="3 4">
    <name type="scientific">Labrys neptuniae</name>
    <dbReference type="NCBI Taxonomy" id="376174"/>
    <lineage>
        <taxon>Bacteria</taxon>
        <taxon>Pseudomonadati</taxon>
        <taxon>Pseudomonadota</taxon>
        <taxon>Alphaproteobacteria</taxon>
        <taxon>Hyphomicrobiales</taxon>
        <taxon>Xanthobacteraceae</taxon>
        <taxon>Labrys</taxon>
    </lineage>
</organism>
<sequence>MAINLPSLVSQLITPDLIERAAAIIGIDPALAGKLVGAAIPSVLGAFASEASSPDGAKGISDLISSQDPGLFDTLSAGVTSGDANALASGGNVLTSLLGAEGVNQLANVLGQATGAPPQAAASVLGLVGPAVVGALGNQSPENWADGNAVATLFAGEKQAITAALPASLAAGLADSGFLQGLDTAVSGAFRTTPPQSTLGSAAPGPQAGTSTLGSGETAAPASRSTLDTKPSPSPQVQHQAAPPPPPQSSGSMTWLYLIIAILVVGALAWYFLYKRPQASAPATTGQIEMPAASPPLA</sequence>
<feature type="region of interest" description="Disordered" evidence="1">
    <location>
        <begin position="189"/>
        <end position="248"/>
    </location>
</feature>
<keyword evidence="2" id="KW-0812">Transmembrane</keyword>
<dbReference type="Pfam" id="PF06078">
    <property type="entry name" value="DUF937"/>
    <property type="match status" value="1"/>
</dbReference>
<keyword evidence="4" id="KW-1185">Reference proteome</keyword>
<gene>
    <name evidence="3" type="ORF">ABXS05_23260</name>
</gene>
<proteinExistence type="predicted"/>
<keyword evidence="2" id="KW-0472">Membrane</keyword>
<dbReference type="InterPro" id="IPR009282">
    <property type="entry name" value="DUF937"/>
</dbReference>
<dbReference type="Proteomes" id="UP001555786">
    <property type="component" value="Unassembled WGS sequence"/>
</dbReference>
<evidence type="ECO:0000313" key="3">
    <source>
        <dbReference type="EMBL" id="MEW9308492.1"/>
    </source>
</evidence>
<comment type="caution">
    <text evidence="3">The sequence shown here is derived from an EMBL/GenBank/DDBJ whole genome shotgun (WGS) entry which is preliminary data.</text>
</comment>
<accession>A0ABV3PS69</accession>
<evidence type="ECO:0000313" key="4">
    <source>
        <dbReference type="Proteomes" id="UP001555786"/>
    </source>
</evidence>
<dbReference type="EMBL" id="JBFNQD010000009">
    <property type="protein sequence ID" value="MEW9308492.1"/>
    <property type="molecule type" value="Genomic_DNA"/>
</dbReference>